<dbReference type="EMBL" id="JAPDRQ010000036">
    <property type="protein sequence ID" value="KAJ9659831.1"/>
    <property type="molecule type" value="Genomic_DNA"/>
</dbReference>
<keyword evidence="2" id="KW-1185">Reference proteome</keyword>
<accession>A0ACC3ACW1</accession>
<evidence type="ECO:0000313" key="1">
    <source>
        <dbReference type="EMBL" id="KAJ9659831.1"/>
    </source>
</evidence>
<dbReference type="EC" id="2.7.1.35" evidence="1"/>
<sequence>MSNPNGVDQTENPVPETKVLAVASHVVYGYVGNVMATFCMQALGCEVAAINTVNFSNHTGYRQFKGTRTPPEEIRDLYKGLTNSYLLDFDVLLSGYIPSAEALHEVALIARDLKTRREVMRPGSFFWILDPVMGDQGRLYVSEELVKGYKSVMRSGQEGPDLIVPNGFELELISGVHLSGSTSTGEDGAELERRPTGDNYEATLDRVKEAIEVLHKRDGIRMIVATSVRIQGKQGVLCVVGSEKKSDGSSRCFVIEVPVLDCYFSGTGDMFAGLMVGRLREACQNAGTLDKHGWASDDDVSASELPLAKATVKVLSSMGAVLEKTMKAKDEELEKYESSRRASLDPQSKKDDEEKRHFLAKTKAAEVRAVRNAGDLIRPNVRFEAVALD</sequence>
<reference evidence="1" key="1">
    <citation type="submission" date="2022-10" db="EMBL/GenBank/DDBJ databases">
        <title>Culturing micro-colonial fungi from biological soil crusts in the Mojave desert and describing Neophaeococcomyces mojavensis, and introducing the new genera and species Taxawa tesnikishii.</title>
        <authorList>
            <person name="Kurbessoian T."/>
            <person name="Stajich J.E."/>
        </authorList>
    </citation>
    <scope>NUCLEOTIDE SEQUENCE</scope>
    <source>
        <strain evidence="1">JES_112</strain>
    </source>
</reference>
<dbReference type="Proteomes" id="UP001172386">
    <property type="component" value="Unassembled WGS sequence"/>
</dbReference>
<keyword evidence="1" id="KW-0808">Transferase</keyword>
<name>A0ACC3ACW1_9EURO</name>
<comment type="caution">
    <text evidence="1">The sequence shown here is derived from an EMBL/GenBank/DDBJ whole genome shotgun (WGS) entry which is preliminary data.</text>
</comment>
<organism evidence="1 2">
    <name type="scientific">Neophaeococcomyces mojaviensis</name>
    <dbReference type="NCBI Taxonomy" id="3383035"/>
    <lineage>
        <taxon>Eukaryota</taxon>
        <taxon>Fungi</taxon>
        <taxon>Dikarya</taxon>
        <taxon>Ascomycota</taxon>
        <taxon>Pezizomycotina</taxon>
        <taxon>Eurotiomycetes</taxon>
        <taxon>Chaetothyriomycetidae</taxon>
        <taxon>Chaetothyriales</taxon>
        <taxon>Chaetothyriales incertae sedis</taxon>
        <taxon>Neophaeococcomyces</taxon>
    </lineage>
</organism>
<keyword evidence="1" id="KW-0418">Kinase</keyword>
<gene>
    <name evidence="1" type="primary">BUD16</name>
    <name evidence="1" type="ORF">H2198_002900</name>
</gene>
<evidence type="ECO:0000313" key="2">
    <source>
        <dbReference type="Proteomes" id="UP001172386"/>
    </source>
</evidence>
<protein>
    <submittedName>
        <fullName evidence="1">Pyridoxal kinase</fullName>
        <ecNumber evidence="1">2.7.1.35</ecNumber>
    </submittedName>
</protein>
<proteinExistence type="predicted"/>